<dbReference type="Proteomes" id="UP000823868">
    <property type="component" value="Unassembled WGS sequence"/>
</dbReference>
<keyword evidence="3 7" id="KW-0489">Methyltransferase</keyword>
<organism evidence="8 9">
    <name type="scientific">Candidatus Flavonifractor merdigallinarum</name>
    <dbReference type="NCBI Taxonomy" id="2838589"/>
    <lineage>
        <taxon>Bacteria</taxon>
        <taxon>Bacillati</taxon>
        <taxon>Bacillota</taxon>
        <taxon>Clostridia</taxon>
        <taxon>Eubacteriales</taxon>
        <taxon>Oscillospiraceae</taxon>
        <taxon>Flavonifractor</taxon>
    </lineage>
</organism>
<dbReference type="EC" id="2.1.1.177" evidence="7"/>
<dbReference type="GO" id="GO:0070038">
    <property type="term" value="F:rRNA (pseudouridine-N3-)-methyltransferase activity"/>
    <property type="evidence" value="ECO:0007669"/>
    <property type="project" value="UniProtKB-UniRule"/>
</dbReference>
<dbReference type="EMBL" id="DXDX01000003">
    <property type="protein sequence ID" value="HIY20289.1"/>
    <property type="molecule type" value="Genomic_DNA"/>
</dbReference>
<comment type="caution">
    <text evidence="8">The sequence shown here is derived from an EMBL/GenBank/DDBJ whole genome shotgun (WGS) entry which is preliminary data.</text>
</comment>
<dbReference type="InterPro" id="IPR029026">
    <property type="entry name" value="tRNA_m1G_MTases_N"/>
</dbReference>
<evidence type="ECO:0000256" key="1">
    <source>
        <dbReference type="ARBA" id="ARBA00022490"/>
    </source>
</evidence>
<comment type="catalytic activity">
    <reaction evidence="7">
        <text>pseudouridine(1915) in 23S rRNA + S-adenosyl-L-methionine = N(3)-methylpseudouridine(1915) in 23S rRNA + S-adenosyl-L-homocysteine + H(+)</text>
        <dbReference type="Rhea" id="RHEA:42752"/>
        <dbReference type="Rhea" id="RHEA-COMP:10221"/>
        <dbReference type="Rhea" id="RHEA-COMP:10222"/>
        <dbReference type="ChEBI" id="CHEBI:15378"/>
        <dbReference type="ChEBI" id="CHEBI:57856"/>
        <dbReference type="ChEBI" id="CHEBI:59789"/>
        <dbReference type="ChEBI" id="CHEBI:65314"/>
        <dbReference type="ChEBI" id="CHEBI:74486"/>
        <dbReference type="EC" id="2.1.1.177"/>
    </reaction>
</comment>
<dbReference type="GO" id="GO:0005737">
    <property type="term" value="C:cytoplasm"/>
    <property type="evidence" value="ECO:0007669"/>
    <property type="project" value="UniProtKB-SubCell"/>
</dbReference>
<evidence type="ECO:0000256" key="4">
    <source>
        <dbReference type="ARBA" id="ARBA00022679"/>
    </source>
</evidence>
<comment type="similarity">
    <text evidence="6 7">Belongs to the RNA methyltransferase RlmH family.</text>
</comment>
<dbReference type="InterPro" id="IPR029028">
    <property type="entry name" value="Alpha/beta_knot_MTases"/>
</dbReference>
<dbReference type="HAMAP" id="MF_00658">
    <property type="entry name" value="23SrRNA_methyltr_H"/>
    <property type="match status" value="1"/>
</dbReference>
<dbReference type="PIRSF" id="PIRSF004505">
    <property type="entry name" value="MT_bac"/>
    <property type="match status" value="1"/>
</dbReference>
<dbReference type="PANTHER" id="PTHR33603:SF1">
    <property type="entry name" value="RIBOSOMAL RNA LARGE SUBUNIT METHYLTRANSFERASE H"/>
    <property type="match status" value="1"/>
</dbReference>
<dbReference type="CDD" id="cd18081">
    <property type="entry name" value="RlmH-like"/>
    <property type="match status" value="1"/>
</dbReference>
<protein>
    <recommendedName>
        <fullName evidence="7">Ribosomal RNA large subunit methyltransferase H</fullName>
        <ecNumber evidence="7">2.1.1.177</ecNumber>
    </recommendedName>
    <alternativeName>
        <fullName evidence="7">23S rRNA (pseudouridine1915-N3)-methyltransferase</fullName>
    </alternativeName>
    <alternativeName>
        <fullName evidence="7">23S rRNA m3Psi1915 methyltransferase</fullName>
    </alternativeName>
    <alternativeName>
        <fullName evidence="7">rRNA (pseudouridine-N3-)-methyltransferase RlmH</fullName>
    </alternativeName>
</protein>
<dbReference type="InterPro" id="IPR003742">
    <property type="entry name" value="RlmH-like"/>
</dbReference>
<comment type="function">
    <text evidence="7">Specifically methylates the pseudouridine at position 1915 (m3Psi1915) in 23S rRNA.</text>
</comment>
<feature type="binding site" evidence="7">
    <location>
        <position position="109"/>
    </location>
    <ligand>
        <name>S-adenosyl-L-methionine</name>
        <dbReference type="ChEBI" id="CHEBI:59789"/>
    </ligand>
</feature>
<evidence type="ECO:0000313" key="9">
    <source>
        <dbReference type="Proteomes" id="UP000823868"/>
    </source>
</evidence>
<dbReference type="AlphaFoldDB" id="A0A9D1Y642"/>
<comment type="subcellular location">
    <subcellularLocation>
        <location evidence="7">Cytoplasm</location>
    </subcellularLocation>
</comment>
<sequence>MRNVTLMCVGKLKESFYRQACEEYLKRLAPFCKVTVVEIPEERLPQNPSQAQIDQALEKEAQAIQAKLSPGAKLVCLCIEGKLYSSVDLSHLISTWENTSAQTLVFLIGGSNGLHPSIKGQAWVRMSMSPMTFPHHLARVMVLEQIYRAYQIKAGSPYHK</sequence>
<reference evidence="8" key="1">
    <citation type="journal article" date="2021" name="PeerJ">
        <title>Extensive microbial diversity within the chicken gut microbiome revealed by metagenomics and culture.</title>
        <authorList>
            <person name="Gilroy R."/>
            <person name="Ravi A."/>
            <person name="Getino M."/>
            <person name="Pursley I."/>
            <person name="Horton D.L."/>
            <person name="Alikhan N.F."/>
            <person name="Baker D."/>
            <person name="Gharbi K."/>
            <person name="Hall N."/>
            <person name="Watson M."/>
            <person name="Adriaenssens E.M."/>
            <person name="Foster-Nyarko E."/>
            <person name="Jarju S."/>
            <person name="Secka A."/>
            <person name="Antonio M."/>
            <person name="Oren A."/>
            <person name="Chaudhuri R.R."/>
            <person name="La Ragione R."/>
            <person name="Hildebrand F."/>
            <person name="Pallen M.J."/>
        </authorList>
    </citation>
    <scope>NUCLEOTIDE SEQUENCE</scope>
    <source>
        <strain evidence="8">ChiBcec16_6824</strain>
    </source>
</reference>
<evidence type="ECO:0000256" key="7">
    <source>
        <dbReference type="HAMAP-Rule" id="MF_00658"/>
    </source>
</evidence>
<dbReference type="Pfam" id="PF02590">
    <property type="entry name" value="SPOUT_MTase"/>
    <property type="match status" value="1"/>
</dbReference>
<evidence type="ECO:0000313" key="8">
    <source>
        <dbReference type="EMBL" id="HIY20289.1"/>
    </source>
</evidence>
<keyword evidence="4 7" id="KW-0808">Transferase</keyword>
<dbReference type="NCBIfam" id="NF000985">
    <property type="entry name" value="PRK00103.1-3"/>
    <property type="match status" value="1"/>
</dbReference>
<proteinExistence type="inferred from homology"/>
<comment type="subunit">
    <text evidence="7">Homodimer.</text>
</comment>
<evidence type="ECO:0000256" key="2">
    <source>
        <dbReference type="ARBA" id="ARBA00022552"/>
    </source>
</evidence>
<evidence type="ECO:0000256" key="3">
    <source>
        <dbReference type="ARBA" id="ARBA00022603"/>
    </source>
</evidence>
<keyword evidence="2 7" id="KW-0698">rRNA processing</keyword>
<feature type="binding site" evidence="7">
    <location>
        <position position="77"/>
    </location>
    <ligand>
        <name>S-adenosyl-L-methionine</name>
        <dbReference type="ChEBI" id="CHEBI:59789"/>
    </ligand>
</feature>
<evidence type="ECO:0000256" key="5">
    <source>
        <dbReference type="ARBA" id="ARBA00022691"/>
    </source>
</evidence>
<evidence type="ECO:0000256" key="6">
    <source>
        <dbReference type="ARBA" id="ARBA00038303"/>
    </source>
</evidence>
<accession>A0A9D1Y642</accession>
<name>A0A9D1Y642_9FIRM</name>
<gene>
    <name evidence="7 8" type="primary">rlmH</name>
    <name evidence="8" type="ORF">H9841_00115</name>
</gene>
<reference evidence="8" key="2">
    <citation type="submission" date="2021-04" db="EMBL/GenBank/DDBJ databases">
        <authorList>
            <person name="Gilroy R."/>
        </authorList>
    </citation>
    <scope>NUCLEOTIDE SEQUENCE</scope>
    <source>
        <strain evidence="8">ChiBcec16_6824</strain>
    </source>
</reference>
<dbReference type="PANTHER" id="PTHR33603">
    <property type="entry name" value="METHYLTRANSFERASE"/>
    <property type="match status" value="1"/>
</dbReference>
<keyword evidence="5 7" id="KW-0949">S-adenosyl-L-methionine</keyword>
<dbReference type="SUPFAM" id="SSF75217">
    <property type="entry name" value="alpha/beta knot"/>
    <property type="match status" value="1"/>
</dbReference>
<dbReference type="Gene3D" id="3.40.1280.10">
    <property type="match status" value="1"/>
</dbReference>
<keyword evidence="1 7" id="KW-0963">Cytoplasm</keyword>
<feature type="binding site" evidence="7">
    <location>
        <begin position="128"/>
        <end position="133"/>
    </location>
    <ligand>
        <name>S-adenosyl-L-methionine</name>
        <dbReference type="ChEBI" id="CHEBI:59789"/>
    </ligand>
</feature>